<keyword evidence="2" id="KW-0472">Membrane</keyword>
<evidence type="ECO:0000313" key="6">
    <source>
        <dbReference type="Proteomes" id="UP001427805"/>
    </source>
</evidence>
<keyword evidence="2" id="KW-0812">Transmembrane</keyword>
<name>A0ABV0BEK3_9SPHN</name>
<evidence type="ECO:0000259" key="3">
    <source>
        <dbReference type="Pfam" id="PF00501"/>
    </source>
</evidence>
<dbReference type="SUPFAM" id="SSF56801">
    <property type="entry name" value="Acetyl-CoA synthetase-like"/>
    <property type="match status" value="1"/>
</dbReference>
<dbReference type="RefSeq" id="WP_346248308.1">
    <property type="nucleotide sequence ID" value="NZ_JBDIZK010000013.1"/>
</dbReference>
<dbReference type="InterPro" id="IPR020845">
    <property type="entry name" value="AMP-binding_CS"/>
</dbReference>
<dbReference type="Pfam" id="PF13193">
    <property type="entry name" value="AMP-binding_C"/>
    <property type="match status" value="1"/>
</dbReference>
<dbReference type="InterPro" id="IPR025110">
    <property type="entry name" value="AMP-bd_C"/>
</dbReference>
<reference evidence="5 6" key="1">
    <citation type="submission" date="2024-05" db="EMBL/GenBank/DDBJ databases">
        <title>Sphingomonas sp. HF-S3 16S ribosomal RNA gene Genome sequencing and assembly.</title>
        <authorList>
            <person name="Lee H."/>
        </authorList>
    </citation>
    <scope>NUCLEOTIDE SEQUENCE [LARGE SCALE GENOMIC DNA]</scope>
    <source>
        <strain evidence="5 6">HF-S3</strain>
    </source>
</reference>
<dbReference type="Gene3D" id="3.30.300.30">
    <property type="match status" value="1"/>
</dbReference>
<dbReference type="Pfam" id="PF00501">
    <property type="entry name" value="AMP-binding"/>
    <property type="match status" value="1"/>
</dbReference>
<dbReference type="PANTHER" id="PTHR43201">
    <property type="entry name" value="ACYL-COA SYNTHETASE"/>
    <property type="match status" value="1"/>
</dbReference>
<dbReference type="Gene3D" id="3.40.50.12780">
    <property type="entry name" value="N-terminal domain of ligase-like"/>
    <property type="match status" value="1"/>
</dbReference>
<dbReference type="InterPro" id="IPR042099">
    <property type="entry name" value="ANL_N_sf"/>
</dbReference>
<dbReference type="InterPro" id="IPR045851">
    <property type="entry name" value="AMP-bd_C_sf"/>
</dbReference>
<feature type="domain" description="AMP-dependent synthetase/ligase" evidence="3">
    <location>
        <begin position="40"/>
        <end position="356"/>
    </location>
</feature>
<gene>
    <name evidence="5" type="ORF">TPR58_18985</name>
</gene>
<dbReference type="EMBL" id="JBDIZK010000013">
    <property type="protein sequence ID" value="MEN3749266.1"/>
    <property type="molecule type" value="Genomic_DNA"/>
</dbReference>
<proteinExistence type="inferred from homology"/>
<dbReference type="CDD" id="cd04433">
    <property type="entry name" value="AFD_class_I"/>
    <property type="match status" value="1"/>
</dbReference>
<evidence type="ECO:0000313" key="5">
    <source>
        <dbReference type="EMBL" id="MEN3749266.1"/>
    </source>
</evidence>
<evidence type="ECO:0000256" key="2">
    <source>
        <dbReference type="SAM" id="Phobius"/>
    </source>
</evidence>
<dbReference type="PROSITE" id="PS00455">
    <property type="entry name" value="AMP_BINDING"/>
    <property type="match status" value="1"/>
</dbReference>
<comment type="similarity">
    <text evidence="1">Belongs to the ATP-dependent AMP-binding enzyme family.</text>
</comment>
<keyword evidence="6" id="KW-1185">Reference proteome</keyword>
<evidence type="ECO:0000256" key="1">
    <source>
        <dbReference type="ARBA" id="ARBA00006432"/>
    </source>
</evidence>
<accession>A0ABV0BEK3</accession>
<sequence length="490" mass="50828">MLRSGLFAPGPLLALAGAVMRSGINLVALVRLGARIRADAAIEDGRERVAFGVLADQAERIAAMLHAGHGVGRGTAVAITGANGLGFVRALLALSRLGARAVLINPALPPLQASQLLDRHGVSLLLAAKDTVEAMDGVATLDPDDLLRSGGRPPVAPPRQSSGEIVVLTGGTTGLPKPAGRAVAPGSVLRLFLHLVAALQLERRRAVFVAVPLFHGFGLASLIVALALGRTVHLRPRFEAGPAAALIGAERIDTLVVVPTMLRRLLAVPDALGPLQCVVSGGAALDAELVQDTRARLGEILFNLYGTSEAGLAALALPDDLAAAPGTIGRPIWGAQIRLGDEGGSADEGALWVRSAASITRESWIATGDLAHRDAAGRLFIRGQTDDMIVSGGENVDPWELETVLLTHPHVAQAAAVGVADRDYGQRLVAFVVPHSGFDLDADMLLGWLAGRVARHLTPRSVAVRDALPLTAIGKVDRTGLRQAAMSGPC</sequence>
<dbReference type="Proteomes" id="UP001427805">
    <property type="component" value="Unassembled WGS sequence"/>
</dbReference>
<keyword evidence="2" id="KW-1133">Transmembrane helix</keyword>
<comment type="caution">
    <text evidence="5">The sequence shown here is derived from an EMBL/GenBank/DDBJ whole genome shotgun (WGS) entry which is preliminary data.</text>
</comment>
<protein>
    <submittedName>
        <fullName evidence="5">AMP-binding protein</fullName>
    </submittedName>
</protein>
<feature type="transmembrane region" description="Helical" evidence="2">
    <location>
        <begin position="206"/>
        <end position="228"/>
    </location>
</feature>
<feature type="domain" description="AMP-binding enzyme C-terminal" evidence="4">
    <location>
        <begin position="400"/>
        <end position="475"/>
    </location>
</feature>
<evidence type="ECO:0000259" key="4">
    <source>
        <dbReference type="Pfam" id="PF13193"/>
    </source>
</evidence>
<dbReference type="PANTHER" id="PTHR43201:SF8">
    <property type="entry name" value="ACYL-COA SYNTHETASE FAMILY MEMBER 3"/>
    <property type="match status" value="1"/>
</dbReference>
<dbReference type="InterPro" id="IPR000873">
    <property type="entry name" value="AMP-dep_synth/lig_dom"/>
</dbReference>
<organism evidence="5 6">
    <name type="scientific">Sphingomonas rustica</name>
    <dbReference type="NCBI Taxonomy" id="3103142"/>
    <lineage>
        <taxon>Bacteria</taxon>
        <taxon>Pseudomonadati</taxon>
        <taxon>Pseudomonadota</taxon>
        <taxon>Alphaproteobacteria</taxon>
        <taxon>Sphingomonadales</taxon>
        <taxon>Sphingomonadaceae</taxon>
        <taxon>Sphingomonas</taxon>
    </lineage>
</organism>